<dbReference type="PANTHER" id="PTHR42877:SF4">
    <property type="entry name" value="FAD_NAD(P)-BINDING DOMAIN-CONTAINING PROTEIN-RELATED"/>
    <property type="match status" value="1"/>
</dbReference>
<dbReference type="EMBL" id="APQJ01000008">
    <property type="protein sequence ID" value="EOQ62906.1"/>
    <property type="molecule type" value="Genomic_DNA"/>
</dbReference>
<organism evidence="4 5">
    <name type="scientific">Acinetobacter calcoaceticus ANC 3811</name>
    <dbReference type="NCBI Taxonomy" id="1217690"/>
    <lineage>
        <taxon>Bacteria</taxon>
        <taxon>Pseudomonadati</taxon>
        <taxon>Pseudomonadota</taxon>
        <taxon>Gammaproteobacteria</taxon>
        <taxon>Moraxellales</taxon>
        <taxon>Moraxellaceae</taxon>
        <taxon>Acinetobacter</taxon>
        <taxon>Acinetobacter calcoaceticus/baumannii complex</taxon>
    </lineage>
</organism>
<dbReference type="InterPro" id="IPR036188">
    <property type="entry name" value="FAD/NAD-bd_sf"/>
</dbReference>
<dbReference type="AlphaFoldDB" id="R8Y1E3"/>
<name>R8Y1E3_ACICA</name>
<proteinExistence type="predicted"/>
<dbReference type="Gene3D" id="3.50.50.60">
    <property type="entry name" value="FAD/NAD(P)-binding domain"/>
    <property type="match status" value="2"/>
</dbReference>
<evidence type="ECO:0000256" key="2">
    <source>
        <dbReference type="ARBA" id="ARBA00022827"/>
    </source>
</evidence>
<evidence type="ECO:0008006" key="6">
    <source>
        <dbReference type="Google" id="ProtNLM"/>
    </source>
</evidence>
<sequence length="552" mass="63145">MYAAFKCPSVRHCTFQNVLESQYFVLIHPLNQVNKRLFCIQEIAILSPTVFKDLEQPMFNSSTNSNKNVRIAIIGTGFGGLGLAIRLKQAGFEQFTLFEKAADVGGVWRDNTYPGAACDVPSHLYSFSFEQELGWKKRYGTSQEIYQYLRHCADKYDVRPHVQFNTEIASAEFDALQGVWHIQSTTGEQFEAEFLVGAVGQLNRPAYPKLKGIENFKGKAFHSARWDHDYDLTGKRVAVIGTGASAIQFVPEIEKQVAHLNVYQRSAPYVIPKPDRIYQPLEKKAFRKLPILQSLDRILQYGNHEIRLLAFTTSLNEMPLVEYLFQRHIRKVVKDGKLRHRLMPDYPIGCKRILISNHWYETLTQPHVDVINTGIREITENGILDTEGNLREIDTIIYGTGFAATEFMAPMQITGLDGRTLKDTWKDGAEAYLGLTVSGFPNFFMLYGPNTNLGHNSIVYMIESQVNYILDAIHTSLQNKLLFTNVRAEVQHEFNQSIQEKMKKTVWAQGCTSWYQTADGKNTNNWPGFTLEYRQRTRRFDVENYTQVSAIS</sequence>
<reference evidence="4 5" key="1">
    <citation type="submission" date="2013-02" db="EMBL/GenBank/DDBJ databases">
        <title>The Genome Sequence of Acinetobacter sp. ANC 3811.</title>
        <authorList>
            <consortium name="The Broad Institute Genome Sequencing Platform"/>
            <consortium name="The Broad Institute Genome Sequencing Center for Infectious Disease"/>
            <person name="Cerqueira G."/>
            <person name="Feldgarden M."/>
            <person name="Courvalin P."/>
            <person name="Perichon B."/>
            <person name="Grillot-Courvalin C."/>
            <person name="Clermont D."/>
            <person name="Rocha E."/>
            <person name="Yoon E.-J."/>
            <person name="Nemec A."/>
            <person name="Walker B."/>
            <person name="Young S.K."/>
            <person name="Zeng Q."/>
            <person name="Gargeya S."/>
            <person name="Fitzgerald M."/>
            <person name="Haas B."/>
            <person name="Abouelleil A."/>
            <person name="Alvarado L."/>
            <person name="Arachchi H.M."/>
            <person name="Berlin A.M."/>
            <person name="Chapman S.B."/>
            <person name="Dewar J."/>
            <person name="Goldberg J."/>
            <person name="Griggs A."/>
            <person name="Gujja S."/>
            <person name="Hansen M."/>
            <person name="Howarth C."/>
            <person name="Imamovic A."/>
            <person name="Larimer J."/>
            <person name="McCowan C."/>
            <person name="Murphy C."/>
            <person name="Neiman D."/>
            <person name="Pearson M."/>
            <person name="Priest M."/>
            <person name="Roberts A."/>
            <person name="Saif S."/>
            <person name="Shea T."/>
            <person name="Sisk P."/>
            <person name="Sykes S."/>
            <person name="Wortman J."/>
            <person name="Nusbaum C."/>
            <person name="Birren B."/>
        </authorList>
    </citation>
    <scope>NUCLEOTIDE SEQUENCE [LARGE SCALE GENOMIC DNA]</scope>
    <source>
        <strain evidence="4 5">ANC 3811</strain>
    </source>
</reference>
<dbReference type="InterPro" id="IPR051209">
    <property type="entry name" value="FAD-bind_Monooxygenase_sf"/>
</dbReference>
<dbReference type="PATRIC" id="fig|1217690.3.peg.1984"/>
<keyword evidence="1" id="KW-0285">Flavoprotein</keyword>
<protein>
    <recommendedName>
        <fullName evidence="6">4-hydroxyacetophenone monooxygenase</fullName>
    </recommendedName>
</protein>
<dbReference type="GO" id="GO:0050661">
    <property type="term" value="F:NADP binding"/>
    <property type="evidence" value="ECO:0007669"/>
    <property type="project" value="InterPro"/>
</dbReference>
<evidence type="ECO:0000313" key="5">
    <source>
        <dbReference type="Proteomes" id="UP000014041"/>
    </source>
</evidence>
<keyword evidence="2" id="KW-0274">FAD</keyword>
<dbReference type="HOGENOM" id="CLU_006937_7_1_6"/>
<dbReference type="GO" id="GO:0004499">
    <property type="term" value="F:N,N-dimethylaniline monooxygenase activity"/>
    <property type="evidence" value="ECO:0007669"/>
    <property type="project" value="InterPro"/>
</dbReference>
<dbReference type="SUPFAM" id="SSF51905">
    <property type="entry name" value="FAD/NAD(P)-binding domain"/>
    <property type="match status" value="2"/>
</dbReference>
<keyword evidence="3" id="KW-0560">Oxidoreductase</keyword>
<dbReference type="Pfam" id="PF00743">
    <property type="entry name" value="FMO-like"/>
    <property type="match status" value="1"/>
</dbReference>
<evidence type="ECO:0000256" key="1">
    <source>
        <dbReference type="ARBA" id="ARBA00022630"/>
    </source>
</evidence>
<gene>
    <name evidence="4" type="ORF">F935_01997</name>
</gene>
<dbReference type="GO" id="GO:0050660">
    <property type="term" value="F:flavin adenine dinucleotide binding"/>
    <property type="evidence" value="ECO:0007669"/>
    <property type="project" value="InterPro"/>
</dbReference>
<dbReference type="Proteomes" id="UP000014041">
    <property type="component" value="Unassembled WGS sequence"/>
</dbReference>
<comment type="caution">
    <text evidence="4">The sequence shown here is derived from an EMBL/GenBank/DDBJ whole genome shotgun (WGS) entry which is preliminary data.</text>
</comment>
<accession>R8Y1E3</accession>
<dbReference type="InterPro" id="IPR020946">
    <property type="entry name" value="Flavin_mOase-like"/>
</dbReference>
<evidence type="ECO:0000313" key="4">
    <source>
        <dbReference type="EMBL" id="EOQ62906.1"/>
    </source>
</evidence>
<evidence type="ECO:0000256" key="3">
    <source>
        <dbReference type="ARBA" id="ARBA00023002"/>
    </source>
</evidence>
<dbReference type="PANTHER" id="PTHR42877">
    <property type="entry name" value="L-ORNITHINE N(5)-MONOOXYGENASE-RELATED"/>
    <property type="match status" value="1"/>
</dbReference>